<evidence type="ECO:0000313" key="5">
    <source>
        <dbReference type="Proteomes" id="UP001172083"/>
    </source>
</evidence>
<dbReference type="RefSeq" id="WP_346762493.1">
    <property type="nucleotide sequence ID" value="NZ_JAUJEB010000014.1"/>
</dbReference>
<feature type="transmembrane region" description="Helical" evidence="3">
    <location>
        <begin position="6"/>
        <end position="24"/>
    </location>
</feature>
<dbReference type="InterPro" id="IPR024930">
    <property type="entry name" value="Skp_dom_sf"/>
</dbReference>
<dbReference type="Gene3D" id="3.30.910.20">
    <property type="entry name" value="Skp domain"/>
    <property type="match status" value="1"/>
</dbReference>
<name>A0ABT8LIZ3_9BACT</name>
<keyword evidence="3" id="KW-1133">Transmembrane helix</keyword>
<protein>
    <submittedName>
        <fullName evidence="4">OmpH family outer membrane protein</fullName>
    </submittedName>
</protein>
<organism evidence="4 5">
    <name type="scientific">Agaribacillus aureus</name>
    <dbReference type="NCBI Taxonomy" id="3051825"/>
    <lineage>
        <taxon>Bacteria</taxon>
        <taxon>Pseudomonadati</taxon>
        <taxon>Bacteroidota</taxon>
        <taxon>Cytophagia</taxon>
        <taxon>Cytophagales</taxon>
        <taxon>Splendidivirgaceae</taxon>
        <taxon>Agaribacillus</taxon>
    </lineage>
</organism>
<evidence type="ECO:0000256" key="2">
    <source>
        <dbReference type="ARBA" id="ARBA00022729"/>
    </source>
</evidence>
<keyword evidence="3" id="KW-0812">Transmembrane</keyword>
<sequence length="208" mass="23742">MKNLSLILNIVLLAAVAVLYFLHFSSNNETSEIAGEESSATFDKSKLKIAYVNSDSLISNFDFFQEKSEELKEERSKSETDLENRARGIEKQVNDFQRTRGNMTINQARAIEEDLYKKQQNLLQYRENLAQNLLKKESEINNELYDKVSSYLKEYGIANKMEIVLSYTRNSGVLYAHDSLDITQVVITGLNEAYRNQNTVKADSTGSN</sequence>
<evidence type="ECO:0000256" key="1">
    <source>
        <dbReference type="ARBA" id="ARBA00009091"/>
    </source>
</evidence>
<reference evidence="4" key="1">
    <citation type="submission" date="2023-06" db="EMBL/GenBank/DDBJ databases">
        <title>Genomic of Agaribacillus aureum.</title>
        <authorList>
            <person name="Wang G."/>
        </authorList>
    </citation>
    <scope>NUCLEOTIDE SEQUENCE</scope>
    <source>
        <strain evidence="4">BMA12</strain>
    </source>
</reference>
<keyword evidence="5" id="KW-1185">Reference proteome</keyword>
<evidence type="ECO:0000313" key="4">
    <source>
        <dbReference type="EMBL" id="MDN5217156.1"/>
    </source>
</evidence>
<dbReference type="SMART" id="SM00935">
    <property type="entry name" value="OmpH"/>
    <property type="match status" value="1"/>
</dbReference>
<gene>
    <name evidence="4" type="ORF">QQ020_34105</name>
</gene>
<accession>A0ABT8LIZ3</accession>
<dbReference type="PANTHER" id="PTHR35089">
    <property type="entry name" value="CHAPERONE PROTEIN SKP"/>
    <property type="match status" value="1"/>
</dbReference>
<proteinExistence type="inferred from homology"/>
<dbReference type="InterPro" id="IPR005632">
    <property type="entry name" value="Chaperone_Skp"/>
</dbReference>
<dbReference type="PANTHER" id="PTHR35089:SF1">
    <property type="entry name" value="CHAPERONE PROTEIN SKP"/>
    <property type="match status" value="1"/>
</dbReference>
<keyword evidence="3" id="KW-0472">Membrane</keyword>
<dbReference type="SUPFAM" id="SSF111384">
    <property type="entry name" value="OmpH-like"/>
    <property type="match status" value="1"/>
</dbReference>
<evidence type="ECO:0000256" key="3">
    <source>
        <dbReference type="SAM" id="Phobius"/>
    </source>
</evidence>
<dbReference type="EMBL" id="JAUJEB010000014">
    <property type="protein sequence ID" value="MDN5217156.1"/>
    <property type="molecule type" value="Genomic_DNA"/>
</dbReference>
<dbReference type="Proteomes" id="UP001172083">
    <property type="component" value="Unassembled WGS sequence"/>
</dbReference>
<dbReference type="Pfam" id="PF03938">
    <property type="entry name" value="OmpH"/>
    <property type="match status" value="1"/>
</dbReference>
<keyword evidence="2" id="KW-0732">Signal</keyword>
<comment type="caution">
    <text evidence="4">The sequence shown here is derived from an EMBL/GenBank/DDBJ whole genome shotgun (WGS) entry which is preliminary data.</text>
</comment>
<comment type="similarity">
    <text evidence="1">Belongs to the Skp family.</text>
</comment>